<dbReference type="Proteomes" id="UP000076874">
    <property type="component" value="Unassembled WGS sequence"/>
</dbReference>
<dbReference type="PANTHER" id="PTHR21310:SF37">
    <property type="entry name" value="AMINOGLYCOSIDE PHOSPHOTRANSFERASE DOMAIN-CONTAINING PROTEIN"/>
    <property type="match status" value="1"/>
</dbReference>
<proteinExistence type="predicted"/>
<accession>A0A167US76</accession>
<evidence type="ECO:0000313" key="2">
    <source>
        <dbReference type="Proteomes" id="UP000076874"/>
    </source>
</evidence>
<reference evidence="1 2" key="1">
    <citation type="journal article" date="2016" name="Genome Biol. Evol.">
        <title>Divergent and convergent evolution of fungal pathogenicity.</title>
        <authorList>
            <person name="Shang Y."/>
            <person name="Xiao G."/>
            <person name="Zheng P."/>
            <person name="Cen K."/>
            <person name="Zhan S."/>
            <person name="Wang C."/>
        </authorList>
    </citation>
    <scope>NUCLEOTIDE SEQUENCE [LARGE SCALE GENOMIC DNA]</scope>
    <source>
        <strain evidence="1 2">RCEF 264</strain>
    </source>
</reference>
<sequence>MAAPEGKVRLYNYQDISFEEALADEGNIIAQNQQYKDTFALKIRLYENAAALRRLVAAHLGLDGGRVQMDAPQNWRQGSFNLVLPMLIYDKVVEKHVAPNQVESRVGTSPTDASIVRRVVLRWPISGRCGETHYPEALLEKICSEVASYIWMQRRCPDVRIPQLYGFGLPTGQHVRALLLGTVYPGEPSTLATPHRPSYTTGCSLLRWPVPADYLVFEPPSLPPSIVPGYMILEHLGPEFGEVIPLAVRNPETPAHGGDDTRRRNLYRSISRIMLSIARVPQPKIGAFRFDPANGTIALASRPVTCDMAMLENEGVPRVMEPGVLHTSARAYVEKLLAFQDARFRSLANSVTGREDCESQMSVQVLFRAVAEHFQSVHHPCERSDGGPFRLCLTDFNAANFFIDKDWNVTAMYDLEWIVALPLSMHEAPHWLTRKNLGQCAGKHYDEFSAARKGFMEVFRVEEEAQNKYIACVGDNAPISDAIDASWTSGRYWFNASLLSLNGLHIITQYRLRHVFGLEEPVGREYWQLWAPKADEVVDQKVRDRKAYIANLAVLFGRNNPVEVTGDGQ</sequence>
<dbReference type="PANTHER" id="PTHR21310">
    <property type="entry name" value="AMINOGLYCOSIDE PHOSPHOTRANSFERASE-RELATED-RELATED"/>
    <property type="match status" value="1"/>
</dbReference>
<evidence type="ECO:0000313" key="1">
    <source>
        <dbReference type="EMBL" id="OAA61851.1"/>
    </source>
</evidence>
<name>A0A167US76_9HYPO</name>
<organism evidence="1 2">
    <name type="scientific">Niveomyces insectorum RCEF 264</name>
    <dbReference type="NCBI Taxonomy" id="1081102"/>
    <lineage>
        <taxon>Eukaryota</taxon>
        <taxon>Fungi</taxon>
        <taxon>Dikarya</taxon>
        <taxon>Ascomycota</taxon>
        <taxon>Pezizomycotina</taxon>
        <taxon>Sordariomycetes</taxon>
        <taxon>Hypocreomycetidae</taxon>
        <taxon>Hypocreales</taxon>
        <taxon>Cordycipitaceae</taxon>
        <taxon>Niveomyces</taxon>
    </lineage>
</organism>
<dbReference type="STRING" id="1081102.A0A167US76"/>
<dbReference type="EMBL" id="AZHD01000007">
    <property type="protein sequence ID" value="OAA61851.1"/>
    <property type="molecule type" value="Genomic_DNA"/>
</dbReference>
<comment type="caution">
    <text evidence="1">The sequence shown here is derived from an EMBL/GenBank/DDBJ whole genome shotgun (WGS) entry which is preliminary data.</text>
</comment>
<protein>
    <recommendedName>
        <fullName evidence="3">Aminoglycoside phosphotransferase</fullName>
    </recommendedName>
</protein>
<dbReference type="AlphaFoldDB" id="A0A167US76"/>
<gene>
    <name evidence="1" type="ORF">SPI_04710</name>
</gene>
<keyword evidence="2" id="KW-1185">Reference proteome</keyword>
<evidence type="ECO:0008006" key="3">
    <source>
        <dbReference type="Google" id="ProtNLM"/>
    </source>
</evidence>
<dbReference type="OrthoDB" id="4869268at2759"/>
<dbReference type="InterPro" id="IPR051678">
    <property type="entry name" value="AGP_Transferase"/>
</dbReference>